<sequence length="736" mass="83849">MSAAEVRIDQYDFDQSLFQDFNSNRFAKDLWPLVYILSDGNTKTAYVGETTDAFNRMSAHLKHNAKSKLTSVHLITSDKFNKSATLDIESNLIKYMSGDNKYTLLNGNLGLANHNYYQKQEVYWAVFNAIWNQLRSKGIADHSIDHIDNSDLFKYSPYKSLTKEQSEGLFKILESIATGKFKNIVVEGGAGTGKTILAIFLFKMLSTDLMDFNFREFGSEEQKFIELINQIRNKFSKPKMALVVPMSSFRSTLKKVFKNIKGLSASMVIGPAEVSKNQYDFLVVDESHRLRRRVNLGAYFGAFDKACAALKLDKHTCSELDWVTMQAKHTILFYDEGQSIKPSDARKEDFDTLKAAKNTCIQRLKSQFRVRGGNAYVQYISTLLNGKLDSSTKAINKTDYEFLLFDSLGEMVKQIKKKDQEYGLSRLIAGYSWEWKSNKNSNLYDIEEDGVKLRWNGTPTDWINSKNSVDEVGCIHTTQGYDLNYSGVIFGHEISYDPKKQEIIIKEENYYDKNGKQSVRSPEELKSFILNIYRTILLRGIRGTYVYVCDPELRKYLSQHIPKFSIAPENPSIPIKSEPLIPYENAVPLFDLKAAAGAFSEEQLVEEENLEWIKVPNHLKASKDLFACRVVGESMNKVIKDGQICIFRKYSGGSRQGKIVLVESTSIQDQDSGSCYTVKEYHSKKTEAEGGWRHASIILKPHSKNPFYQEIELGPAELNDFKVLGIFECALENDVH</sequence>
<dbReference type="RefSeq" id="WP_147012344.1">
    <property type="nucleotide sequence ID" value="NZ_VORB01000001.1"/>
</dbReference>
<evidence type="ECO:0000259" key="1">
    <source>
        <dbReference type="PROSITE" id="PS50164"/>
    </source>
</evidence>
<protein>
    <submittedName>
        <fullName evidence="2">DUF2075 domain-containing protein</fullName>
    </submittedName>
</protein>
<dbReference type="CDD" id="cd10439">
    <property type="entry name" value="GIY-YIG_COG3410"/>
    <property type="match status" value="1"/>
</dbReference>
<dbReference type="Proteomes" id="UP000321168">
    <property type="component" value="Unassembled WGS sequence"/>
</dbReference>
<dbReference type="OrthoDB" id="9759819at2"/>
<dbReference type="InterPro" id="IPR000305">
    <property type="entry name" value="GIY-YIG_endonuc"/>
</dbReference>
<dbReference type="Pfam" id="PF09848">
    <property type="entry name" value="SLFN-g3_helicase"/>
    <property type="match status" value="1"/>
</dbReference>
<dbReference type="Gene3D" id="2.10.109.10">
    <property type="entry name" value="Umud Fragment, subunit A"/>
    <property type="match status" value="1"/>
</dbReference>
<name>A0A5C6VJP0_9FLAO</name>
<gene>
    <name evidence="2" type="ORF">FRX97_00690</name>
</gene>
<organism evidence="2 3">
    <name type="scientific">Luteibaculum oceani</name>
    <dbReference type="NCBI Taxonomy" id="1294296"/>
    <lineage>
        <taxon>Bacteria</taxon>
        <taxon>Pseudomonadati</taxon>
        <taxon>Bacteroidota</taxon>
        <taxon>Flavobacteriia</taxon>
        <taxon>Flavobacteriales</taxon>
        <taxon>Luteibaculaceae</taxon>
        <taxon>Luteibaculum</taxon>
    </lineage>
</organism>
<dbReference type="Pfam" id="PF00717">
    <property type="entry name" value="Peptidase_S24"/>
    <property type="match status" value="1"/>
</dbReference>
<dbReference type="EMBL" id="VORB01000001">
    <property type="protein sequence ID" value="TXC85170.1"/>
    <property type="molecule type" value="Genomic_DNA"/>
</dbReference>
<dbReference type="CDD" id="cd06529">
    <property type="entry name" value="S24_LexA-like"/>
    <property type="match status" value="1"/>
</dbReference>
<evidence type="ECO:0000313" key="2">
    <source>
        <dbReference type="EMBL" id="TXC85170.1"/>
    </source>
</evidence>
<reference evidence="2 3" key="1">
    <citation type="submission" date="2019-08" db="EMBL/GenBank/DDBJ databases">
        <title>Genome of Luteibaculum oceani JCM 18817.</title>
        <authorList>
            <person name="Bowman J.P."/>
        </authorList>
    </citation>
    <scope>NUCLEOTIDE SEQUENCE [LARGE SCALE GENOMIC DNA]</scope>
    <source>
        <strain evidence="2 3">JCM 18817</strain>
    </source>
</reference>
<proteinExistence type="predicted"/>
<accession>A0A5C6VJP0</accession>
<dbReference type="InterPro" id="IPR035901">
    <property type="entry name" value="GIY-YIG_endonuc_sf"/>
</dbReference>
<comment type="caution">
    <text evidence="2">The sequence shown here is derived from an EMBL/GenBank/DDBJ whole genome shotgun (WGS) entry which is preliminary data.</text>
</comment>
<keyword evidence="3" id="KW-1185">Reference proteome</keyword>
<dbReference type="InterPro" id="IPR027417">
    <property type="entry name" value="P-loop_NTPase"/>
</dbReference>
<dbReference type="SUPFAM" id="SSF82771">
    <property type="entry name" value="GIY-YIG endonuclease"/>
    <property type="match status" value="1"/>
</dbReference>
<dbReference type="InterPro" id="IPR015927">
    <property type="entry name" value="Peptidase_S24_S26A/B/C"/>
</dbReference>
<dbReference type="SUPFAM" id="SSF51306">
    <property type="entry name" value="LexA/Signal peptidase"/>
    <property type="match status" value="1"/>
</dbReference>
<dbReference type="InterPro" id="IPR018647">
    <property type="entry name" value="SLFN_3-like_DNA/RNA_helicase"/>
</dbReference>
<dbReference type="InterPro" id="IPR039418">
    <property type="entry name" value="LexA-like"/>
</dbReference>
<dbReference type="SUPFAM" id="SSF52540">
    <property type="entry name" value="P-loop containing nucleoside triphosphate hydrolases"/>
    <property type="match status" value="1"/>
</dbReference>
<dbReference type="InterPro" id="IPR036286">
    <property type="entry name" value="LexA/Signal_pep-like_sf"/>
</dbReference>
<dbReference type="AlphaFoldDB" id="A0A5C6VJP0"/>
<dbReference type="PROSITE" id="PS50164">
    <property type="entry name" value="GIY_YIG"/>
    <property type="match status" value="1"/>
</dbReference>
<feature type="domain" description="GIY-YIG" evidence="1">
    <location>
        <begin position="30"/>
        <end position="104"/>
    </location>
</feature>
<dbReference type="Gene3D" id="3.40.50.300">
    <property type="entry name" value="P-loop containing nucleotide triphosphate hydrolases"/>
    <property type="match status" value="1"/>
</dbReference>
<evidence type="ECO:0000313" key="3">
    <source>
        <dbReference type="Proteomes" id="UP000321168"/>
    </source>
</evidence>